<evidence type="ECO:0000256" key="2">
    <source>
        <dbReference type="ARBA" id="ARBA00022801"/>
    </source>
</evidence>
<dbReference type="Proteomes" id="UP001165120">
    <property type="component" value="Unassembled WGS sequence"/>
</dbReference>
<dbReference type="Pfam" id="PF08148">
    <property type="entry name" value="DSHCT"/>
    <property type="match status" value="1"/>
</dbReference>
<dbReference type="GO" id="GO:0005634">
    <property type="term" value="C:nucleus"/>
    <property type="evidence" value="ECO:0007669"/>
    <property type="project" value="TreeGrafter"/>
</dbReference>
<organism evidence="6 7">
    <name type="scientific">Candida boidinii</name>
    <name type="common">Yeast</name>
    <dbReference type="NCBI Taxonomy" id="5477"/>
    <lineage>
        <taxon>Eukaryota</taxon>
        <taxon>Fungi</taxon>
        <taxon>Dikarya</taxon>
        <taxon>Ascomycota</taxon>
        <taxon>Saccharomycotina</taxon>
        <taxon>Pichiomycetes</taxon>
        <taxon>Pichiales</taxon>
        <taxon>Pichiaceae</taxon>
        <taxon>Ogataea</taxon>
        <taxon>Ogataea/Candida clade</taxon>
    </lineage>
</organism>
<keyword evidence="4" id="KW-0067">ATP-binding</keyword>
<dbReference type="InterPro" id="IPR050699">
    <property type="entry name" value="RNA-DNA_Helicase"/>
</dbReference>
<keyword evidence="1" id="KW-0547">Nucleotide-binding</keyword>
<feature type="domain" description="ATP-dependent RNA helicase Ski2/MTR4 C-terminal" evidence="5">
    <location>
        <begin position="83"/>
        <end position="260"/>
    </location>
</feature>
<keyword evidence="3" id="KW-0347">Helicase</keyword>
<dbReference type="GO" id="GO:0005524">
    <property type="term" value="F:ATP binding"/>
    <property type="evidence" value="ECO:0007669"/>
    <property type="project" value="UniProtKB-KW"/>
</dbReference>
<reference evidence="6" key="1">
    <citation type="submission" date="2023-04" db="EMBL/GenBank/DDBJ databases">
        <title>Candida boidinii NBRC 10035.</title>
        <authorList>
            <person name="Ichikawa N."/>
            <person name="Sato H."/>
            <person name="Tonouchi N."/>
        </authorList>
    </citation>
    <scope>NUCLEOTIDE SEQUENCE</scope>
    <source>
        <strain evidence="6">NBRC 10035</strain>
    </source>
</reference>
<comment type="caution">
    <text evidence="6">The sequence shown here is derived from an EMBL/GenBank/DDBJ whole genome shotgun (WGS) entry which is preliminary data.</text>
</comment>
<sequence>MKIDDVDFKNLIKKCEILESKLYSNSLINSNNLSELYNNYSNKISLENDIKNLELKISKVQSVIQLDDLKHRKRVLRRLGFITSNDIIELKGRVACEISTGDELLLTELIFNGTFTNLNPEQIAALLSCFVFQERSKEVPRLKPELSEPLKNLKEMASKIAKISKECKIEIVEKDYVESFRSELMEVVYSWCKGATFTQICKMTDVYEGSLIRTFRRLEELIKQMIDAAKSIGNTVLEEKMNKVSELVHRDIVSAGSLYL</sequence>
<evidence type="ECO:0000313" key="7">
    <source>
        <dbReference type="Proteomes" id="UP001165120"/>
    </source>
</evidence>
<dbReference type="Pfam" id="PF13234">
    <property type="entry name" value="MTR4_beta-barrel"/>
    <property type="match status" value="1"/>
</dbReference>
<dbReference type="Gene3D" id="1.10.3380.30">
    <property type="match status" value="1"/>
</dbReference>
<dbReference type="EMBL" id="BSXN01004488">
    <property type="protein sequence ID" value="GME81341.1"/>
    <property type="molecule type" value="Genomic_DNA"/>
</dbReference>
<keyword evidence="2" id="KW-0378">Hydrolase</keyword>
<evidence type="ECO:0000256" key="4">
    <source>
        <dbReference type="ARBA" id="ARBA00022840"/>
    </source>
</evidence>
<accession>A0A9W6WDS1</accession>
<evidence type="ECO:0000313" key="6">
    <source>
        <dbReference type="EMBL" id="GME81341.1"/>
    </source>
</evidence>
<dbReference type="InterPro" id="IPR012961">
    <property type="entry name" value="Ski2/MTR4_C"/>
</dbReference>
<proteinExistence type="predicted"/>
<dbReference type="AlphaFoldDB" id="A0A9W6WDS1"/>
<dbReference type="GO" id="GO:0004386">
    <property type="term" value="F:helicase activity"/>
    <property type="evidence" value="ECO:0007669"/>
    <property type="project" value="UniProtKB-KW"/>
</dbReference>
<dbReference type="InterPro" id="IPR025696">
    <property type="entry name" value="Beta-barrel_MTR4"/>
</dbReference>
<dbReference type="GO" id="GO:0016787">
    <property type="term" value="F:hydrolase activity"/>
    <property type="evidence" value="ECO:0007669"/>
    <property type="project" value="UniProtKB-KW"/>
</dbReference>
<evidence type="ECO:0000256" key="3">
    <source>
        <dbReference type="ARBA" id="ARBA00022806"/>
    </source>
</evidence>
<keyword evidence="7" id="KW-1185">Reference proteome</keyword>
<evidence type="ECO:0000259" key="5">
    <source>
        <dbReference type="SMART" id="SM01142"/>
    </source>
</evidence>
<dbReference type="GO" id="GO:0000460">
    <property type="term" value="P:maturation of 5.8S rRNA"/>
    <property type="evidence" value="ECO:0007669"/>
    <property type="project" value="TreeGrafter"/>
</dbReference>
<protein>
    <submittedName>
        <fullName evidence="6">Unnamed protein product</fullName>
    </submittedName>
</protein>
<name>A0A9W6WDS1_CANBO</name>
<dbReference type="SMART" id="SM01142">
    <property type="entry name" value="DSHCT"/>
    <property type="match status" value="1"/>
</dbReference>
<dbReference type="PANTHER" id="PTHR12131:SF7">
    <property type="entry name" value="EXOSOME RNA HELICASE MTR4"/>
    <property type="match status" value="1"/>
</dbReference>
<dbReference type="FunFam" id="1.10.3380.30:FF:000002">
    <property type="entry name" value="superkiller viralicidic activity 2-like 2"/>
    <property type="match status" value="1"/>
</dbReference>
<gene>
    <name evidence="6" type="ORF">Cboi02_000656800</name>
</gene>
<evidence type="ECO:0000256" key="1">
    <source>
        <dbReference type="ARBA" id="ARBA00022741"/>
    </source>
</evidence>
<dbReference type="PANTHER" id="PTHR12131">
    <property type="entry name" value="ATP-DEPENDENT RNA AND DNA HELICASE"/>
    <property type="match status" value="1"/>
</dbReference>